<evidence type="ECO:0000259" key="1">
    <source>
        <dbReference type="PROSITE" id="PS50801"/>
    </source>
</evidence>
<reference evidence="2 3" key="1">
    <citation type="submission" date="2016-01" db="EMBL/GenBank/DDBJ databases">
        <title>Streptomyces amritsarensis strain MTCC 11845 genome sequencing and assembly.</title>
        <authorList>
            <person name="Sharma D."/>
            <person name="Nair G.R."/>
            <person name="Kaur G."/>
            <person name="Manhas R.K."/>
            <person name="Mayilraj S."/>
        </authorList>
    </citation>
    <scope>NUCLEOTIDE SEQUENCE [LARGE SCALE GENOMIC DNA]</scope>
    <source>
        <strain evidence="2 3">MTCC 11845</strain>
    </source>
</reference>
<dbReference type="EMBL" id="MQUR01000016">
    <property type="protein sequence ID" value="OLZ69585.1"/>
    <property type="molecule type" value="Genomic_DNA"/>
</dbReference>
<feature type="domain" description="STAS" evidence="1">
    <location>
        <begin position="5"/>
        <end position="64"/>
    </location>
</feature>
<proteinExistence type="predicted"/>
<dbReference type="Gene3D" id="3.30.750.24">
    <property type="entry name" value="STAS domain"/>
    <property type="match status" value="1"/>
</dbReference>
<dbReference type="Proteomes" id="UP000187151">
    <property type="component" value="Unassembled WGS sequence"/>
</dbReference>
<name>A0ABX3G590_9ACTN</name>
<keyword evidence="3" id="KW-1185">Reference proteome</keyword>
<comment type="caution">
    <text evidence="2">The sequence shown here is derived from an EMBL/GenBank/DDBJ whole genome shotgun (WGS) entry which is preliminary data.</text>
</comment>
<dbReference type="PROSITE" id="PS50801">
    <property type="entry name" value="STAS"/>
    <property type="match status" value="1"/>
</dbReference>
<dbReference type="InterPro" id="IPR036513">
    <property type="entry name" value="STAS_dom_sf"/>
</dbReference>
<gene>
    <name evidence="2" type="ORF">AVW11_09860</name>
</gene>
<dbReference type="RefSeq" id="WP_076043773.1">
    <property type="nucleotide sequence ID" value="NZ_MQUR01000016.1"/>
</dbReference>
<dbReference type="Pfam" id="PF01740">
    <property type="entry name" value="STAS"/>
    <property type="match status" value="1"/>
</dbReference>
<dbReference type="CDD" id="cd07043">
    <property type="entry name" value="STAS_anti-anti-sigma_factors"/>
    <property type="match status" value="1"/>
</dbReference>
<accession>A0ABX3G590</accession>
<dbReference type="InterPro" id="IPR002645">
    <property type="entry name" value="STAS_dom"/>
</dbReference>
<dbReference type="SUPFAM" id="SSF52091">
    <property type="entry name" value="SpoIIaa-like"/>
    <property type="match status" value="1"/>
</dbReference>
<evidence type="ECO:0000313" key="2">
    <source>
        <dbReference type="EMBL" id="OLZ69585.1"/>
    </source>
</evidence>
<protein>
    <recommendedName>
        <fullName evidence="1">STAS domain-containing protein</fullName>
    </recommendedName>
</protein>
<organism evidence="2 3">
    <name type="scientific">Streptomyces amritsarensis</name>
    <dbReference type="NCBI Taxonomy" id="681158"/>
    <lineage>
        <taxon>Bacteria</taxon>
        <taxon>Bacillati</taxon>
        <taxon>Actinomycetota</taxon>
        <taxon>Actinomycetes</taxon>
        <taxon>Kitasatosporales</taxon>
        <taxon>Streptomycetaceae</taxon>
        <taxon>Streptomyces</taxon>
    </lineage>
</organism>
<evidence type="ECO:0000313" key="3">
    <source>
        <dbReference type="Proteomes" id="UP000187151"/>
    </source>
</evidence>
<sequence length="103" mass="10884">MDPTLGVDVAVHPGHTVVRVAGELDTDTCPRLAEVTDALTLHGRLLILDLSGVAFMDSSALHALRNRTRAEHAVLELRDVPGQGMRLLGLAGARGLFAVRPAA</sequence>